<feature type="compositionally biased region" description="Basic and acidic residues" evidence="1">
    <location>
        <begin position="205"/>
        <end position="216"/>
    </location>
</feature>
<evidence type="ECO:0000313" key="4">
    <source>
        <dbReference type="Proteomes" id="UP000526125"/>
    </source>
</evidence>
<evidence type="ECO:0000256" key="1">
    <source>
        <dbReference type="SAM" id="MobiDB-lite"/>
    </source>
</evidence>
<sequence length="216" mass="24478">MKKLILLAAAFMIVLSGCSKEEQPVTNPIGGGEQVKEQEPVQEPEREAVFRNEDIDQAKKMAQQYVAVITEFHGRTAHTTAELDGLHDEMSDKIKNAIAIHSQSRVTRISGTERNEDDILELSASRFSLLTDEATEVYYENINVSELTIPMTYKIPGKYASKEPKKYTLHFVKTNENQVQLIRDGFFVSGTDLEEKDQESVNPFNKDKLKNDLKIQ</sequence>
<dbReference type="PROSITE" id="PS51257">
    <property type="entry name" value="PROKAR_LIPOPROTEIN"/>
    <property type="match status" value="1"/>
</dbReference>
<evidence type="ECO:0000313" key="3">
    <source>
        <dbReference type="EMBL" id="NUU79712.1"/>
    </source>
</evidence>
<keyword evidence="4" id="KW-1185">Reference proteome</keyword>
<evidence type="ECO:0008006" key="5">
    <source>
        <dbReference type="Google" id="ProtNLM"/>
    </source>
</evidence>
<dbReference type="AlphaFoldDB" id="A0A7Y6C319"/>
<proteinExistence type="predicted"/>
<name>A0A7Y6C319_9BACL</name>
<feature type="signal peptide" evidence="2">
    <location>
        <begin position="1"/>
        <end position="21"/>
    </location>
</feature>
<gene>
    <name evidence="3" type="ORF">HP552_31470</name>
</gene>
<comment type="caution">
    <text evidence="3">The sequence shown here is derived from an EMBL/GenBank/DDBJ whole genome shotgun (WGS) entry which is preliminary data.</text>
</comment>
<feature type="compositionally biased region" description="Basic and acidic residues" evidence="1">
    <location>
        <begin position="34"/>
        <end position="44"/>
    </location>
</feature>
<feature type="region of interest" description="Disordered" evidence="1">
    <location>
        <begin position="197"/>
        <end position="216"/>
    </location>
</feature>
<reference evidence="3 4" key="1">
    <citation type="submission" date="2020-05" db="EMBL/GenBank/DDBJ databases">
        <title>Genome Sequencing of Type Strains.</title>
        <authorList>
            <person name="Lemaire J.F."/>
            <person name="Inderbitzin P."/>
            <person name="Gregorio O.A."/>
            <person name="Collins S.B."/>
            <person name="Wespe N."/>
            <person name="Knight-Connoni V."/>
        </authorList>
    </citation>
    <scope>NUCLEOTIDE SEQUENCE [LARGE SCALE GENOMIC DNA]</scope>
    <source>
        <strain evidence="3 4">LMG 21957</strain>
    </source>
</reference>
<feature type="region of interest" description="Disordered" evidence="1">
    <location>
        <begin position="22"/>
        <end position="44"/>
    </location>
</feature>
<accession>A0A7Y6C319</accession>
<feature type="chain" id="PRO_5039350183" description="Lipoprotein" evidence="2">
    <location>
        <begin position="22"/>
        <end position="216"/>
    </location>
</feature>
<evidence type="ECO:0000256" key="2">
    <source>
        <dbReference type="SAM" id="SignalP"/>
    </source>
</evidence>
<protein>
    <recommendedName>
        <fullName evidence="5">Lipoprotein</fullName>
    </recommendedName>
</protein>
<dbReference type="RefSeq" id="WP_175399294.1">
    <property type="nucleotide sequence ID" value="NZ_JABMCB010000204.1"/>
</dbReference>
<organism evidence="3 4">
    <name type="scientific">Paenibacillus xylanilyticus</name>
    <dbReference type="NCBI Taxonomy" id="248903"/>
    <lineage>
        <taxon>Bacteria</taxon>
        <taxon>Bacillati</taxon>
        <taxon>Bacillota</taxon>
        <taxon>Bacilli</taxon>
        <taxon>Bacillales</taxon>
        <taxon>Paenibacillaceae</taxon>
        <taxon>Paenibacillus</taxon>
    </lineage>
</organism>
<dbReference type="Proteomes" id="UP000526125">
    <property type="component" value="Unassembled WGS sequence"/>
</dbReference>
<keyword evidence="2" id="KW-0732">Signal</keyword>
<dbReference type="EMBL" id="JABMCB010000204">
    <property type="protein sequence ID" value="NUU79712.1"/>
    <property type="molecule type" value="Genomic_DNA"/>
</dbReference>